<dbReference type="EMBL" id="UYYA01006090">
    <property type="protein sequence ID" value="VDM64985.1"/>
    <property type="molecule type" value="Genomic_DNA"/>
</dbReference>
<gene>
    <name evidence="1" type="ORF">ACOC_LOCUS13400</name>
</gene>
<reference evidence="3" key="1">
    <citation type="submission" date="2017-02" db="UniProtKB">
        <authorList>
            <consortium name="WormBaseParasite"/>
        </authorList>
    </citation>
    <scope>IDENTIFICATION</scope>
</reference>
<evidence type="ECO:0000313" key="2">
    <source>
        <dbReference type="Proteomes" id="UP000267027"/>
    </source>
</evidence>
<accession>A0A0R3Q2V1</accession>
<organism evidence="3">
    <name type="scientific">Angiostrongylus costaricensis</name>
    <name type="common">Nematode worm</name>
    <dbReference type="NCBI Taxonomy" id="334426"/>
    <lineage>
        <taxon>Eukaryota</taxon>
        <taxon>Metazoa</taxon>
        <taxon>Ecdysozoa</taxon>
        <taxon>Nematoda</taxon>
        <taxon>Chromadorea</taxon>
        <taxon>Rhabditida</taxon>
        <taxon>Rhabditina</taxon>
        <taxon>Rhabditomorpha</taxon>
        <taxon>Strongyloidea</taxon>
        <taxon>Metastrongylidae</taxon>
        <taxon>Angiostrongylus</taxon>
    </lineage>
</organism>
<proteinExistence type="predicted"/>
<evidence type="ECO:0000313" key="3">
    <source>
        <dbReference type="WBParaSite" id="ACOC_0001339901-mRNA-1"/>
    </source>
</evidence>
<sequence length="376" mass="41986">MCGYHDFQTASEESLKVATANRLEGSDARFGKSPRTMCGSRHFQTASEAHRMLESANHVERCADVGISGSHKVRLRGSVREITSEERDSHWQITSNDVGYHDFETASEESLKVATANRLEGSDARVGKSPRTMCGYRHFQTASQARRMLESANHVERWADIGISRLHQTRLRGSAREITSEERDSHWQITSNDVGYHDFETASEESLKVATANRLEGSDARVGKSPRMMGGYRHFQIASEAHRMLESANHVERWADIGISRSHQRRIGCSNRQITSNGGRITAFPDRIRCVSEGRYGKSPRKNGDSNWQIASNDVRMSGFPYRSGHVSQGGCGTAWQITSNDVRISALSDRIRGASDARIGEPRGTMCGCRHFRIA</sequence>
<reference evidence="1 2" key="2">
    <citation type="submission" date="2018-11" db="EMBL/GenBank/DDBJ databases">
        <authorList>
            <consortium name="Pathogen Informatics"/>
        </authorList>
    </citation>
    <scope>NUCLEOTIDE SEQUENCE [LARGE SCALE GENOMIC DNA]</scope>
    <source>
        <strain evidence="1 2">Costa Rica</strain>
    </source>
</reference>
<dbReference type="AlphaFoldDB" id="A0A0R3Q2V1"/>
<name>A0A0R3Q2V1_ANGCS</name>
<dbReference type="Proteomes" id="UP000267027">
    <property type="component" value="Unassembled WGS sequence"/>
</dbReference>
<protein>
    <submittedName>
        <fullName evidence="3">RRM domain-containing protein</fullName>
    </submittedName>
</protein>
<evidence type="ECO:0000313" key="1">
    <source>
        <dbReference type="EMBL" id="VDM64985.1"/>
    </source>
</evidence>
<keyword evidence="2" id="KW-1185">Reference proteome</keyword>
<dbReference type="WBParaSite" id="ACOC_0001339901-mRNA-1">
    <property type="protein sequence ID" value="ACOC_0001339901-mRNA-1"/>
    <property type="gene ID" value="ACOC_0001339901"/>
</dbReference>